<sequence>GYHIAYRISWISSFLSDRKIQLTFDNETSQEVPIQIGIPQGSPISPILFLIYIRYLFEFDEELDEEEKAQLSQVRYLSYIDDIALVASSKSLEANCRLLEKAASKLFQKGLDSLIQFDQEKIELIHFHARRSLNLDQYQIRLGDYLIKPQK</sequence>
<dbReference type="AlphaFoldDB" id="A0A0F4YIQ9"/>
<evidence type="ECO:0000313" key="2">
    <source>
        <dbReference type="EMBL" id="KKA17483.1"/>
    </source>
</evidence>
<accession>A0A0F4YIQ9</accession>
<comment type="caution">
    <text evidence="2">The sequence shown here is derived from an EMBL/GenBank/DDBJ whole genome shotgun (WGS) entry which is preliminary data.</text>
</comment>
<reference evidence="2 3" key="1">
    <citation type="submission" date="2015-04" db="EMBL/GenBank/DDBJ databases">
        <authorList>
            <person name="Heijne W.H."/>
            <person name="Fedorova N.D."/>
            <person name="Nierman W.C."/>
            <person name="Vollebregt A.W."/>
            <person name="Zhao Z."/>
            <person name="Wu L."/>
            <person name="Kumar M."/>
            <person name="Stam H."/>
            <person name="van den Berg M.A."/>
            <person name="Pel H.J."/>
        </authorList>
    </citation>
    <scope>NUCLEOTIDE SEQUENCE [LARGE SCALE GENOMIC DNA]</scope>
    <source>
        <strain evidence="2 3">CBS 393.64</strain>
    </source>
</reference>
<feature type="non-terminal residue" evidence="2">
    <location>
        <position position="1"/>
    </location>
</feature>
<protein>
    <recommendedName>
        <fullName evidence="1">Reverse transcriptase domain-containing protein</fullName>
    </recommendedName>
</protein>
<dbReference type="Proteomes" id="UP000053958">
    <property type="component" value="Unassembled WGS sequence"/>
</dbReference>
<dbReference type="GeneID" id="25320837"/>
<dbReference type="Pfam" id="PF00078">
    <property type="entry name" value="RVT_1"/>
    <property type="match status" value="1"/>
</dbReference>
<dbReference type="PANTHER" id="PTHR33481:SF1">
    <property type="entry name" value="ENDONUCLEASE_EXONUCLEASE_PHOSPHATASE DOMAIN-CONTAINING PROTEIN-RELATED"/>
    <property type="match status" value="1"/>
</dbReference>
<dbReference type="InterPro" id="IPR000477">
    <property type="entry name" value="RT_dom"/>
</dbReference>
<dbReference type="STRING" id="1408163.A0A0F4YIQ9"/>
<dbReference type="PANTHER" id="PTHR33481">
    <property type="entry name" value="REVERSE TRANSCRIPTASE"/>
    <property type="match status" value="1"/>
</dbReference>
<evidence type="ECO:0000259" key="1">
    <source>
        <dbReference type="PROSITE" id="PS50878"/>
    </source>
</evidence>
<dbReference type="OrthoDB" id="3564644at2759"/>
<feature type="non-terminal residue" evidence="2">
    <location>
        <position position="151"/>
    </location>
</feature>
<dbReference type="EMBL" id="LASV01000647">
    <property type="protein sequence ID" value="KKA17483.1"/>
    <property type="molecule type" value="Genomic_DNA"/>
</dbReference>
<name>A0A0F4YIQ9_RASE3</name>
<dbReference type="RefSeq" id="XP_013324095.1">
    <property type="nucleotide sequence ID" value="XM_013468641.1"/>
</dbReference>
<dbReference type="PROSITE" id="PS50878">
    <property type="entry name" value="RT_POL"/>
    <property type="match status" value="1"/>
</dbReference>
<organism evidence="2 3">
    <name type="scientific">Rasamsonia emersonii (strain ATCC 16479 / CBS 393.64 / IMI 116815)</name>
    <dbReference type="NCBI Taxonomy" id="1408163"/>
    <lineage>
        <taxon>Eukaryota</taxon>
        <taxon>Fungi</taxon>
        <taxon>Dikarya</taxon>
        <taxon>Ascomycota</taxon>
        <taxon>Pezizomycotina</taxon>
        <taxon>Eurotiomycetes</taxon>
        <taxon>Eurotiomycetidae</taxon>
        <taxon>Eurotiales</taxon>
        <taxon>Trichocomaceae</taxon>
        <taxon>Rasamsonia</taxon>
    </lineage>
</organism>
<evidence type="ECO:0000313" key="3">
    <source>
        <dbReference type="Proteomes" id="UP000053958"/>
    </source>
</evidence>
<dbReference type="InterPro" id="IPR043502">
    <property type="entry name" value="DNA/RNA_pol_sf"/>
</dbReference>
<keyword evidence="3" id="KW-1185">Reference proteome</keyword>
<proteinExistence type="predicted"/>
<dbReference type="SUPFAM" id="SSF56672">
    <property type="entry name" value="DNA/RNA polymerases"/>
    <property type="match status" value="1"/>
</dbReference>
<gene>
    <name evidence="2" type="ORF">T310_8615</name>
</gene>
<feature type="domain" description="Reverse transcriptase" evidence="1">
    <location>
        <begin position="1"/>
        <end position="146"/>
    </location>
</feature>